<dbReference type="SUPFAM" id="SSF81321">
    <property type="entry name" value="Family A G protein-coupled receptor-like"/>
    <property type="match status" value="1"/>
</dbReference>
<feature type="transmembrane region" description="Helical" evidence="10">
    <location>
        <begin position="43"/>
        <end position="66"/>
    </location>
</feature>
<feature type="domain" description="G-protein coupled receptors family 1 profile" evidence="11">
    <location>
        <begin position="23"/>
        <end position="269"/>
    </location>
</feature>
<keyword evidence="13" id="KW-1185">Reference proteome</keyword>
<comment type="subcellular location">
    <subcellularLocation>
        <location evidence="1">Cell membrane</location>
        <topology evidence="1">Multi-pass membrane protein</topology>
    </subcellularLocation>
</comment>
<proteinExistence type="predicted"/>
<evidence type="ECO:0000313" key="13">
    <source>
        <dbReference type="Proteomes" id="UP000298663"/>
    </source>
</evidence>
<gene>
    <name evidence="12" type="ORF">L596_015735</name>
</gene>
<evidence type="ECO:0000256" key="3">
    <source>
        <dbReference type="ARBA" id="ARBA00022692"/>
    </source>
</evidence>
<evidence type="ECO:0000256" key="9">
    <source>
        <dbReference type="ARBA" id="ARBA00023224"/>
    </source>
</evidence>
<comment type="caution">
    <text evidence="12">The sequence shown here is derived from an EMBL/GenBank/DDBJ whole genome shotgun (WGS) entry which is preliminary data.</text>
</comment>
<reference evidence="12 13" key="2">
    <citation type="journal article" date="2019" name="G3 (Bethesda)">
        <title>Hybrid Assembly of the Genome of the Entomopathogenic Nematode Steinernema carpocapsae Identifies the X-Chromosome.</title>
        <authorList>
            <person name="Serra L."/>
            <person name="Macchietto M."/>
            <person name="Macias-Munoz A."/>
            <person name="McGill C.J."/>
            <person name="Rodriguez I.M."/>
            <person name="Rodriguez B."/>
            <person name="Murad R."/>
            <person name="Mortazavi A."/>
        </authorList>
    </citation>
    <scope>NUCLEOTIDE SEQUENCE [LARGE SCALE GENOMIC DNA]</scope>
    <source>
        <strain evidence="12 13">ALL</strain>
    </source>
</reference>
<dbReference type="Pfam" id="PF10320">
    <property type="entry name" value="7TM_GPCR_Srsx"/>
    <property type="match status" value="1"/>
</dbReference>
<feature type="transmembrane region" description="Helical" evidence="10">
    <location>
        <begin position="218"/>
        <end position="241"/>
    </location>
</feature>
<evidence type="ECO:0000256" key="7">
    <source>
        <dbReference type="ARBA" id="ARBA00023170"/>
    </source>
</evidence>
<feature type="transmembrane region" description="Helical" evidence="10">
    <location>
        <begin position="87"/>
        <end position="110"/>
    </location>
</feature>
<dbReference type="CDD" id="cd00637">
    <property type="entry name" value="7tm_classA_rhodopsin-like"/>
    <property type="match status" value="1"/>
</dbReference>
<dbReference type="PROSITE" id="PS50262">
    <property type="entry name" value="G_PROTEIN_RECEP_F1_2"/>
    <property type="match status" value="1"/>
</dbReference>
<dbReference type="GO" id="GO:0005886">
    <property type="term" value="C:plasma membrane"/>
    <property type="evidence" value="ECO:0007669"/>
    <property type="project" value="UniProtKB-SubCell"/>
</dbReference>
<dbReference type="InterPro" id="IPR019424">
    <property type="entry name" value="7TM_GPCR_Srsx"/>
</dbReference>
<evidence type="ECO:0000256" key="5">
    <source>
        <dbReference type="ARBA" id="ARBA00023040"/>
    </source>
</evidence>
<keyword evidence="4 10" id="KW-1133">Transmembrane helix</keyword>
<dbReference type="GO" id="GO:0004930">
    <property type="term" value="F:G protein-coupled receptor activity"/>
    <property type="evidence" value="ECO:0007669"/>
    <property type="project" value="UniProtKB-KW"/>
</dbReference>
<evidence type="ECO:0000256" key="8">
    <source>
        <dbReference type="ARBA" id="ARBA00023180"/>
    </source>
</evidence>
<keyword evidence="7" id="KW-0675">Receptor</keyword>
<reference evidence="12 13" key="1">
    <citation type="journal article" date="2015" name="Genome Biol.">
        <title>Comparative genomics of Steinernema reveals deeply conserved gene regulatory networks.</title>
        <authorList>
            <person name="Dillman A.R."/>
            <person name="Macchietto M."/>
            <person name="Porter C.F."/>
            <person name="Rogers A."/>
            <person name="Williams B."/>
            <person name="Antoshechkin I."/>
            <person name="Lee M.M."/>
            <person name="Goodwin Z."/>
            <person name="Lu X."/>
            <person name="Lewis E.E."/>
            <person name="Goodrich-Blair H."/>
            <person name="Stock S.P."/>
            <person name="Adams B.J."/>
            <person name="Sternberg P.W."/>
            <person name="Mortazavi A."/>
        </authorList>
    </citation>
    <scope>NUCLEOTIDE SEQUENCE [LARGE SCALE GENOMIC DNA]</scope>
    <source>
        <strain evidence="12 13">ALL</strain>
    </source>
</reference>
<keyword evidence="9" id="KW-0807">Transducer</keyword>
<dbReference type="AlphaFoldDB" id="A0A4U5NGU5"/>
<dbReference type="Gene3D" id="1.20.1070.10">
    <property type="entry name" value="Rhodopsin 7-helix transmembrane proteins"/>
    <property type="match status" value="1"/>
</dbReference>
<dbReference type="Proteomes" id="UP000298663">
    <property type="component" value="Unassembled WGS sequence"/>
</dbReference>
<keyword evidence="6 10" id="KW-0472">Membrane</keyword>
<evidence type="ECO:0000256" key="1">
    <source>
        <dbReference type="ARBA" id="ARBA00004651"/>
    </source>
</evidence>
<keyword evidence="5" id="KW-0297">G-protein coupled receptor</keyword>
<dbReference type="InterPro" id="IPR017452">
    <property type="entry name" value="GPCR_Rhodpsn_7TM"/>
</dbReference>
<evidence type="ECO:0000256" key="6">
    <source>
        <dbReference type="ARBA" id="ARBA00023136"/>
    </source>
</evidence>
<feature type="transmembrane region" description="Helical" evidence="10">
    <location>
        <begin position="12"/>
        <end position="37"/>
    </location>
</feature>
<feature type="transmembrane region" description="Helical" evidence="10">
    <location>
        <begin position="130"/>
        <end position="153"/>
    </location>
</feature>
<evidence type="ECO:0000259" key="11">
    <source>
        <dbReference type="PROSITE" id="PS50262"/>
    </source>
</evidence>
<dbReference type="EMBL" id="AZBU02000004">
    <property type="protein sequence ID" value="TKR81942.1"/>
    <property type="molecule type" value="Genomic_DNA"/>
</dbReference>
<name>A0A4U5NGU5_STECR</name>
<evidence type="ECO:0000256" key="10">
    <source>
        <dbReference type="SAM" id="Phobius"/>
    </source>
</evidence>
<dbReference type="OrthoDB" id="5811993at2759"/>
<keyword evidence="3 10" id="KW-0812">Transmembrane</keyword>
<dbReference type="PANTHER" id="PTHR24246">
    <property type="entry name" value="OLFACTORY RECEPTOR AND ADENOSINE RECEPTOR"/>
    <property type="match status" value="1"/>
</dbReference>
<organism evidence="12 13">
    <name type="scientific">Steinernema carpocapsae</name>
    <name type="common">Entomopathogenic nematode</name>
    <dbReference type="NCBI Taxonomy" id="34508"/>
    <lineage>
        <taxon>Eukaryota</taxon>
        <taxon>Metazoa</taxon>
        <taxon>Ecdysozoa</taxon>
        <taxon>Nematoda</taxon>
        <taxon>Chromadorea</taxon>
        <taxon>Rhabditida</taxon>
        <taxon>Tylenchina</taxon>
        <taxon>Panagrolaimomorpha</taxon>
        <taxon>Strongyloidoidea</taxon>
        <taxon>Steinernematidae</taxon>
        <taxon>Steinernema</taxon>
    </lineage>
</organism>
<evidence type="ECO:0000313" key="12">
    <source>
        <dbReference type="EMBL" id="TKR81942.1"/>
    </source>
</evidence>
<feature type="transmembrane region" description="Helical" evidence="10">
    <location>
        <begin position="253"/>
        <end position="271"/>
    </location>
</feature>
<keyword evidence="8" id="KW-0325">Glycoprotein</keyword>
<accession>A0A4U5NGU5</accession>
<feature type="transmembrane region" description="Helical" evidence="10">
    <location>
        <begin position="183"/>
        <end position="206"/>
    </location>
</feature>
<keyword evidence="2" id="KW-1003">Cell membrane</keyword>
<sequence>MFEISEKAAFIIYIAEGSFIMLLNVAVILVIFCPGILREKNALVLLGGLCISDTVNAGAYFIAGIYRLSILENGEEELTRSRFSCFLLPHSTAFFFGYQLSALMTMVVSFDRLVAVFFPVKHMLFTLGKYNTYLILLGSFFFVLISYGFALLIEYGEREIYVNIYCYYIYTLQRQVWDYVLLFRVVTISLSVIVYVPICAKVYFIVKNHNQPKKIIKITTTIGLSSISALLCLVIPDLIMYVDYEGFLQYHKFFYFIGLNKSLINMFIYMLRHKEIRKGLLLAAGKPFGLKPSGVSWAYVDHVSVIHPPNHQAKLVSKILFQLRAKIN</sequence>
<protein>
    <recommendedName>
        <fullName evidence="11">G-protein coupled receptors family 1 profile domain-containing protein</fullName>
    </recommendedName>
</protein>
<evidence type="ECO:0000256" key="4">
    <source>
        <dbReference type="ARBA" id="ARBA00022989"/>
    </source>
</evidence>
<evidence type="ECO:0000256" key="2">
    <source>
        <dbReference type="ARBA" id="ARBA00022475"/>
    </source>
</evidence>
<dbReference type="PANTHER" id="PTHR24246:SF27">
    <property type="entry name" value="ADENOSINE RECEPTOR, ISOFORM A"/>
    <property type="match status" value="1"/>
</dbReference>